<keyword evidence="1" id="KW-0812">Transmembrane</keyword>
<protein>
    <submittedName>
        <fullName evidence="2">Uncharacterized protein</fullName>
    </submittedName>
</protein>
<dbReference type="EMBL" id="JBEZFP010000080">
    <property type="protein sequence ID" value="MEU8137150.1"/>
    <property type="molecule type" value="Genomic_DNA"/>
</dbReference>
<organism evidence="2 3">
    <name type="scientific">Streptodolium elevatio</name>
    <dbReference type="NCBI Taxonomy" id="3157996"/>
    <lineage>
        <taxon>Bacteria</taxon>
        <taxon>Bacillati</taxon>
        <taxon>Actinomycetota</taxon>
        <taxon>Actinomycetes</taxon>
        <taxon>Kitasatosporales</taxon>
        <taxon>Streptomycetaceae</taxon>
        <taxon>Streptodolium</taxon>
    </lineage>
</organism>
<gene>
    <name evidence="2" type="ORF">AB0C36_26990</name>
</gene>
<evidence type="ECO:0000256" key="1">
    <source>
        <dbReference type="SAM" id="Phobius"/>
    </source>
</evidence>
<reference evidence="2 3" key="1">
    <citation type="submission" date="2024-06" db="EMBL/GenBank/DDBJ databases">
        <title>The Natural Products Discovery Center: Release of the First 8490 Sequenced Strains for Exploring Actinobacteria Biosynthetic Diversity.</title>
        <authorList>
            <person name="Kalkreuter E."/>
            <person name="Kautsar S.A."/>
            <person name="Yang D."/>
            <person name="Bader C.D."/>
            <person name="Teijaro C.N."/>
            <person name="Fluegel L."/>
            <person name="Davis C.M."/>
            <person name="Simpson J.R."/>
            <person name="Lauterbach L."/>
            <person name="Steele A.D."/>
            <person name="Gui C."/>
            <person name="Meng S."/>
            <person name="Li G."/>
            <person name="Viehrig K."/>
            <person name="Ye F."/>
            <person name="Su P."/>
            <person name="Kiefer A.F."/>
            <person name="Nichols A."/>
            <person name="Cepeda A.J."/>
            <person name="Yan W."/>
            <person name="Fan B."/>
            <person name="Jiang Y."/>
            <person name="Adhikari A."/>
            <person name="Zheng C.-J."/>
            <person name="Schuster L."/>
            <person name="Cowan T.M."/>
            <person name="Smanski M.J."/>
            <person name="Chevrette M.G."/>
            <person name="De Carvalho L.P.S."/>
            <person name="Shen B."/>
        </authorList>
    </citation>
    <scope>NUCLEOTIDE SEQUENCE [LARGE SCALE GENOMIC DNA]</scope>
    <source>
        <strain evidence="2 3">NPDC048946</strain>
    </source>
</reference>
<accession>A0ABV3DN32</accession>
<evidence type="ECO:0000313" key="3">
    <source>
        <dbReference type="Proteomes" id="UP001551482"/>
    </source>
</evidence>
<keyword evidence="3" id="KW-1185">Reference proteome</keyword>
<evidence type="ECO:0000313" key="2">
    <source>
        <dbReference type="EMBL" id="MEU8137150.1"/>
    </source>
</evidence>
<keyword evidence="1" id="KW-1133">Transmembrane helix</keyword>
<sequence length="179" mass="19826">MGQQSRKPYWVGEPPAGTLLGPFQKRSRAGVYAQFVLQPLYSAAIGVLWLVALVAAAAGPGGTRSADVETGSMWLSRRKMRLELDGTREEWEIWTTQTLANAFARSTTLRAKKDPGKTGPPPVVTLDPMDRRLLTAEEVARIAEPMGWILMWTRHDGPDDKLRLVPRAQASAFRSRPSE</sequence>
<keyword evidence="1" id="KW-0472">Membrane</keyword>
<comment type="caution">
    <text evidence="2">The sequence shown here is derived from an EMBL/GenBank/DDBJ whole genome shotgun (WGS) entry which is preliminary data.</text>
</comment>
<dbReference type="RefSeq" id="WP_358358621.1">
    <property type="nucleotide sequence ID" value="NZ_JBEZFP010000080.1"/>
</dbReference>
<proteinExistence type="predicted"/>
<feature type="transmembrane region" description="Helical" evidence="1">
    <location>
        <begin position="35"/>
        <end position="58"/>
    </location>
</feature>
<name>A0ABV3DN32_9ACTN</name>
<dbReference type="Proteomes" id="UP001551482">
    <property type="component" value="Unassembled WGS sequence"/>
</dbReference>